<evidence type="ECO:0000313" key="1">
    <source>
        <dbReference type="EMBL" id="AFL66867.1"/>
    </source>
</evidence>
<dbReference type="RefSeq" id="WP_014767764.1">
    <property type="nucleotide sequence ID" value="NC_018001.1"/>
</dbReference>
<dbReference type="GeneID" id="13061360"/>
<dbReference type="AlphaFoldDB" id="I3XSE3"/>
<reference evidence="1 2" key="1">
    <citation type="journal article" date="2012" name="J. Bacteriol.">
        <title>Complete Genome Sequence of Desulfurococcus fermentans, a Hyperthermophilic Cellulolytic Crenarchaeon Isolated from a Freshwater Hot Spring in Kamchatka, Russia.</title>
        <authorList>
            <person name="Susanti D."/>
            <person name="Johnson E.F."/>
            <person name="Rodriguez J.R."/>
            <person name="Anderson I."/>
            <person name="Perevalova A.A."/>
            <person name="Kyrpides N."/>
            <person name="Lucas S."/>
            <person name="Han J."/>
            <person name="Lapidus A."/>
            <person name="Cheng J.F."/>
            <person name="Goodwin L."/>
            <person name="Pitluck S."/>
            <person name="Mavrommatis K."/>
            <person name="Peters L."/>
            <person name="Land M.L."/>
            <person name="Hauser L."/>
            <person name="Gopalan V."/>
            <person name="Chan P.P."/>
            <person name="Lowe T.M."/>
            <person name="Atomi H."/>
            <person name="Bonch-Osmolovskaya E.A."/>
            <person name="Woyke T."/>
            <person name="Mukhopadhyay B."/>
        </authorList>
    </citation>
    <scope>NUCLEOTIDE SEQUENCE [LARGE SCALE GENOMIC DNA]</scope>
    <source>
        <strain evidence="1 2">DSM 16532</strain>
    </source>
</reference>
<protein>
    <submittedName>
        <fullName evidence="1">Uncharacterized protein</fullName>
    </submittedName>
</protein>
<evidence type="ECO:0000313" key="2">
    <source>
        <dbReference type="Proteomes" id="UP000006175"/>
    </source>
</evidence>
<dbReference type="Proteomes" id="UP000006175">
    <property type="component" value="Chromosome"/>
</dbReference>
<name>I3XSE3_DESAM</name>
<gene>
    <name evidence="1" type="ORF">Desfe_0982</name>
</gene>
<organism evidence="1 2">
    <name type="scientific">Desulfurococcus amylolyticus DSM 16532</name>
    <dbReference type="NCBI Taxonomy" id="768672"/>
    <lineage>
        <taxon>Archaea</taxon>
        <taxon>Thermoproteota</taxon>
        <taxon>Thermoprotei</taxon>
        <taxon>Desulfurococcales</taxon>
        <taxon>Desulfurococcaceae</taxon>
        <taxon>Desulfurococcus</taxon>
    </lineage>
</organism>
<dbReference type="EMBL" id="CP003321">
    <property type="protein sequence ID" value="AFL66867.1"/>
    <property type="molecule type" value="Genomic_DNA"/>
</dbReference>
<sequence>MARPILVVTTRDWVECVKRNLDRVDIYQFPKPRKRTPLAKPGSIAIIIAHNPREPRGSWSIIGEFKVTSVRYVSREEYEELKRSGRVCEPPLPKYGSGGKVAVIGFEDLRIYPKEVKLSELCDVKTASASKPLCEWKIKGETLVDEQLVEGIRRKVYAGTGEHGVRGDLAEKIAELEKRLLSFIESLLGLSGSTEMFQTHECIERVLLELGKALGFRTYTADQSRKCGDVKLEKFADLVQSDLPLAEKLKNIDVIWHGQDVYYLFEVVLESDMEKALLRFVKASELNARYYIVSDDKESFDKAINNKAFERIRDRTSFISLNELKRDYYITKLWRTNIDKLKLPYLS</sequence>
<dbReference type="KEGG" id="dfd:Desfe_0982"/>
<accession>I3XSE3</accession>
<dbReference type="HOGENOM" id="CLU_798336_0_0_2"/>
<keyword evidence="2" id="KW-1185">Reference proteome</keyword>
<dbReference type="eggNOG" id="arCOG08856">
    <property type="taxonomic scope" value="Archaea"/>
</dbReference>
<proteinExistence type="predicted"/>